<dbReference type="PANTHER" id="PTHR11246:SF1">
    <property type="entry name" value="PRE-MRNA-PROCESSING FACTOR 6"/>
    <property type="match status" value="1"/>
</dbReference>
<dbReference type="GO" id="GO:0071013">
    <property type="term" value="C:catalytic step 2 spliceosome"/>
    <property type="evidence" value="ECO:0007669"/>
    <property type="project" value="TreeGrafter"/>
</dbReference>
<evidence type="ECO:0000256" key="4">
    <source>
        <dbReference type="ARBA" id="ARBA00023187"/>
    </source>
</evidence>
<dbReference type="SMART" id="SM00386">
    <property type="entry name" value="HAT"/>
    <property type="match status" value="6"/>
</dbReference>
<dbReference type="InterPro" id="IPR011990">
    <property type="entry name" value="TPR-like_helical_dom_sf"/>
</dbReference>
<name>A0A8H8A0A2_9FUNG</name>
<feature type="non-terminal residue" evidence="7">
    <location>
        <position position="1"/>
    </location>
</feature>
<dbReference type="InterPro" id="IPR045075">
    <property type="entry name" value="Syf1-like"/>
</dbReference>
<dbReference type="EMBL" id="JAEFCI010001833">
    <property type="protein sequence ID" value="KAG5462649.1"/>
    <property type="molecule type" value="Genomic_DNA"/>
</dbReference>
<dbReference type="GO" id="GO:0000244">
    <property type="term" value="P:spliceosomal tri-snRNP complex assembly"/>
    <property type="evidence" value="ECO:0007669"/>
    <property type="project" value="TreeGrafter"/>
</dbReference>
<feature type="non-terminal residue" evidence="7">
    <location>
        <position position="322"/>
    </location>
</feature>
<protein>
    <recommendedName>
        <fullName evidence="9">Pre-mRNA splicing factor</fullName>
    </recommendedName>
</protein>
<evidence type="ECO:0000256" key="6">
    <source>
        <dbReference type="PROSITE-ProRule" id="PRU00339"/>
    </source>
</evidence>
<feature type="repeat" description="TPR" evidence="6">
    <location>
        <begin position="285"/>
        <end position="318"/>
    </location>
</feature>
<dbReference type="GO" id="GO:0046540">
    <property type="term" value="C:U4/U6 x U5 tri-snRNP complex"/>
    <property type="evidence" value="ECO:0007669"/>
    <property type="project" value="TreeGrafter"/>
</dbReference>
<dbReference type="Gene3D" id="1.25.40.10">
    <property type="entry name" value="Tetratricopeptide repeat domain"/>
    <property type="match status" value="2"/>
</dbReference>
<keyword evidence="6" id="KW-0802">TPR repeat</keyword>
<dbReference type="PROSITE" id="PS50005">
    <property type="entry name" value="TPR"/>
    <property type="match status" value="1"/>
</dbReference>
<dbReference type="InterPro" id="IPR019734">
    <property type="entry name" value="TPR_rpt"/>
</dbReference>
<proteinExistence type="predicted"/>
<dbReference type="Pfam" id="PF13432">
    <property type="entry name" value="TPR_16"/>
    <property type="match status" value="1"/>
</dbReference>
<comment type="subcellular location">
    <subcellularLocation>
        <location evidence="1">Nucleus</location>
    </subcellularLocation>
</comment>
<dbReference type="PANTHER" id="PTHR11246">
    <property type="entry name" value="PRE-MRNA SPLICING FACTOR"/>
    <property type="match status" value="1"/>
</dbReference>
<evidence type="ECO:0000256" key="3">
    <source>
        <dbReference type="ARBA" id="ARBA00022737"/>
    </source>
</evidence>
<dbReference type="OrthoDB" id="440128at2759"/>
<keyword evidence="8" id="KW-1185">Reference proteome</keyword>
<dbReference type="Pfam" id="PF14559">
    <property type="entry name" value="TPR_19"/>
    <property type="match status" value="1"/>
</dbReference>
<evidence type="ECO:0000256" key="5">
    <source>
        <dbReference type="ARBA" id="ARBA00023242"/>
    </source>
</evidence>
<gene>
    <name evidence="7" type="ORF">BJ554DRAFT_4234</name>
</gene>
<comment type="caution">
    <text evidence="7">The sequence shown here is derived from an EMBL/GenBank/DDBJ whole genome shotgun (WGS) entry which is preliminary data.</text>
</comment>
<sequence>TVVRLTVALNVLDEDAKKTWVDDAESAISHGSIETARAIYAHALKVAEMFWLMGAKERWLAGDVPGAQAILTEAFKVNPESEQIWLAAVKLEWETGQHERARTLLQHARERASDAQRVWMKSVVLERQLGHYDEALKLLDEALVKYPNFHKLHIIRGQIHHEHHGDVASAREAYSKGLKACPKSIPLWLLSSRLEELTGMLVKARAILERGRLLNPKVPEMWVEAIRNKKKRKKGMLTARAVFTHTALQECPNSGLVWSEAILLEQRNQRRSKSVDALKKCDNDPHVFITVARLFWQERKYEKARGWFQKAVKLNPDLGDAW</sequence>
<evidence type="ECO:0000256" key="1">
    <source>
        <dbReference type="ARBA" id="ARBA00004123"/>
    </source>
</evidence>
<evidence type="ECO:0000256" key="2">
    <source>
        <dbReference type="ARBA" id="ARBA00022664"/>
    </source>
</evidence>
<reference evidence="7 8" key="1">
    <citation type="journal article" name="Sci. Rep.">
        <title>Genome-scale phylogenetic analyses confirm Olpidium as the closest living zoosporic fungus to the non-flagellated, terrestrial fungi.</title>
        <authorList>
            <person name="Chang Y."/>
            <person name="Rochon D."/>
            <person name="Sekimoto S."/>
            <person name="Wang Y."/>
            <person name="Chovatia M."/>
            <person name="Sandor L."/>
            <person name="Salamov A."/>
            <person name="Grigoriev I.V."/>
            <person name="Stajich J.E."/>
            <person name="Spatafora J.W."/>
        </authorList>
    </citation>
    <scope>NUCLEOTIDE SEQUENCE [LARGE SCALE GENOMIC DNA]</scope>
    <source>
        <strain evidence="7">S191</strain>
    </source>
</reference>
<dbReference type="AlphaFoldDB" id="A0A8H8A0A2"/>
<accession>A0A8H8A0A2</accession>
<dbReference type="FunFam" id="1.25.40.10:FF:000256">
    <property type="entry name" value="Probable pre-mRNA splicing factor prp1"/>
    <property type="match status" value="1"/>
</dbReference>
<keyword evidence="3" id="KW-0677">Repeat</keyword>
<dbReference type="SMART" id="SM00028">
    <property type="entry name" value="TPR"/>
    <property type="match status" value="3"/>
</dbReference>
<dbReference type="Proteomes" id="UP000673691">
    <property type="component" value="Unassembled WGS sequence"/>
</dbReference>
<dbReference type="Pfam" id="PF13181">
    <property type="entry name" value="TPR_8"/>
    <property type="match status" value="1"/>
</dbReference>
<dbReference type="InterPro" id="IPR003107">
    <property type="entry name" value="HAT"/>
</dbReference>
<keyword evidence="4" id="KW-0508">mRNA splicing</keyword>
<evidence type="ECO:0000313" key="8">
    <source>
        <dbReference type="Proteomes" id="UP000673691"/>
    </source>
</evidence>
<evidence type="ECO:0008006" key="9">
    <source>
        <dbReference type="Google" id="ProtNLM"/>
    </source>
</evidence>
<organism evidence="7 8">
    <name type="scientific">Olpidium bornovanus</name>
    <dbReference type="NCBI Taxonomy" id="278681"/>
    <lineage>
        <taxon>Eukaryota</taxon>
        <taxon>Fungi</taxon>
        <taxon>Fungi incertae sedis</taxon>
        <taxon>Olpidiomycota</taxon>
        <taxon>Olpidiomycotina</taxon>
        <taxon>Olpidiomycetes</taxon>
        <taxon>Olpidiales</taxon>
        <taxon>Olpidiaceae</taxon>
        <taxon>Olpidium</taxon>
    </lineage>
</organism>
<dbReference type="SUPFAM" id="SSF48452">
    <property type="entry name" value="TPR-like"/>
    <property type="match status" value="2"/>
</dbReference>
<keyword evidence="5" id="KW-0539">Nucleus</keyword>
<evidence type="ECO:0000313" key="7">
    <source>
        <dbReference type="EMBL" id="KAG5462649.1"/>
    </source>
</evidence>
<keyword evidence="2" id="KW-0507">mRNA processing</keyword>